<evidence type="ECO:0000256" key="1">
    <source>
        <dbReference type="ARBA" id="ARBA00004571"/>
    </source>
</evidence>
<evidence type="ECO:0000256" key="13">
    <source>
        <dbReference type="SAM" id="SignalP"/>
    </source>
</evidence>
<comment type="similarity">
    <text evidence="11 12">Belongs to the TonB-dependent receptor family.</text>
</comment>
<feature type="domain" description="TonB-dependent receptor-like beta-barrel" evidence="14">
    <location>
        <begin position="637"/>
        <end position="873"/>
    </location>
</feature>
<sequence>MTTKHLFRRRPLAALIATLAAGSALAQEAAVPAAAADETQALGAVTVRSRNRIEKLQDVPLSISVVQGAELDRLGAVGIDDITKRAANVSWNLGNQRTSSISIRGIGKIGQTEAQDPSVGIIVDGVSYAYNALTSSFDFVDIDTVEVTRGPQGTLLGKNASVGNIIFTTKRPSFTPTADFTLGFRQRDGVFATAAIGGPIVDGLVAWRGTFSANRGAGDIKNPYNRDISYTNTDRVSGRVQFLVTPSADFKARFAFDLQPRAGETTNGRSFPVVNPPTTYSNGAPITTLTNEQRLARRWFTDNTGYTLSDYQNTLTTDSVRGLVTGSSGATADLSWQVAGHTLTSITAYKRYHFNAVNDDATPFDVYRNAGGFWNDYWQASQELRLTSATGGFVDYQAGLYFIKVDNQVDYRRWWGNDAGAWFATTAQYNRLDANGAGRDLLRNSLANVKASFNSPTGVQDIRNQSAAIFAQANWHLSDTLTLTTGLRLTNEDRRNAGTSRISSDGSAPELNPSIVNGVLLGGFDSYLNTGSAKWVKNGIVVAAGTPGAVQAAAGTSAAPTVTLTTDTTDATRSASALAAADKAAAKYFGAANWAALTVAQQRQLADAQAIRKTAVGVLFPNAEAEPFKKTQPAWVLSPSYKFNTDLTGYASLQHGEKAGIAQFVNGVSALVKPEKTDSVEIGFKSALFKKTLIFNADVFLTRIKNYQQSVRVLDAYTTQLNNDGTSYYTSATGSVPKVEVKGLEIDGVYGGIQNLTVRFSAAYNDAKYKSFPNAAQRTEDNYPGATPYTDLSGKPLAGSAKYTGNVGVDYRQPVWGDKEINYTANAAFSSSFYSDVGLSAYSIVPKSTTVDAGIGFGTRNKNFNVTLLVKNLFNDDTVRSISSTSYSPALPRSVGIQFMAKL</sequence>
<evidence type="ECO:0000256" key="10">
    <source>
        <dbReference type="ARBA" id="ARBA00023237"/>
    </source>
</evidence>
<evidence type="ECO:0000256" key="4">
    <source>
        <dbReference type="ARBA" id="ARBA00022496"/>
    </source>
</evidence>
<accession>A0ABS8XXH1</accession>
<keyword evidence="5 11" id="KW-0812">Transmembrane</keyword>
<evidence type="ECO:0000256" key="5">
    <source>
        <dbReference type="ARBA" id="ARBA00022692"/>
    </source>
</evidence>
<evidence type="ECO:0000256" key="7">
    <source>
        <dbReference type="ARBA" id="ARBA00023065"/>
    </source>
</evidence>
<comment type="caution">
    <text evidence="16">The sequence shown here is derived from an EMBL/GenBank/DDBJ whole genome shotgun (WGS) entry which is preliminary data.</text>
</comment>
<feature type="signal peptide" evidence="13">
    <location>
        <begin position="1"/>
        <end position="26"/>
    </location>
</feature>
<keyword evidence="9 11" id="KW-0472">Membrane</keyword>
<evidence type="ECO:0000313" key="16">
    <source>
        <dbReference type="EMBL" id="MCE4553995.1"/>
    </source>
</evidence>
<evidence type="ECO:0000256" key="11">
    <source>
        <dbReference type="PROSITE-ProRule" id="PRU01360"/>
    </source>
</evidence>
<dbReference type="SUPFAM" id="SSF56935">
    <property type="entry name" value="Porins"/>
    <property type="match status" value="1"/>
</dbReference>
<dbReference type="InterPro" id="IPR000531">
    <property type="entry name" value="Beta-barrel_TonB"/>
</dbReference>
<evidence type="ECO:0000256" key="9">
    <source>
        <dbReference type="ARBA" id="ARBA00023136"/>
    </source>
</evidence>
<organism evidence="16 17">
    <name type="scientific">Pelomonas cellulosilytica</name>
    <dbReference type="NCBI Taxonomy" id="2906762"/>
    <lineage>
        <taxon>Bacteria</taxon>
        <taxon>Pseudomonadati</taxon>
        <taxon>Pseudomonadota</taxon>
        <taxon>Betaproteobacteria</taxon>
        <taxon>Burkholderiales</taxon>
        <taxon>Sphaerotilaceae</taxon>
        <taxon>Roseateles</taxon>
    </lineage>
</organism>
<dbReference type="Pfam" id="PF00593">
    <property type="entry name" value="TonB_dep_Rec_b-barrel"/>
    <property type="match status" value="1"/>
</dbReference>
<dbReference type="Pfam" id="PF07715">
    <property type="entry name" value="Plug"/>
    <property type="match status" value="1"/>
</dbReference>
<evidence type="ECO:0000256" key="6">
    <source>
        <dbReference type="ARBA" id="ARBA00023004"/>
    </source>
</evidence>
<comment type="subcellular location">
    <subcellularLocation>
        <location evidence="1 11">Cell outer membrane</location>
        <topology evidence="1 11">Multi-pass membrane protein</topology>
    </subcellularLocation>
</comment>
<dbReference type="InterPro" id="IPR036942">
    <property type="entry name" value="Beta-barrel_TonB_sf"/>
</dbReference>
<reference evidence="16 17" key="1">
    <citation type="submission" date="2021-12" db="EMBL/GenBank/DDBJ databases">
        <title>Genome seq of P8.</title>
        <authorList>
            <person name="Seo T."/>
        </authorList>
    </citation>
    <scope>NUCLEOTIDE SEQUENCE [LARGE SCALE GENOMIC DNA]</scope>
    <source>
        <strain evidence="16 17">P8</strain>
    </source>
</reference>
<dbReference type="PROSITE" id="PS51318">
    <property type="entry name" value="TAT"/>
    <property type="match status" value="1"/>
</dbReference>
<feature type="chain" id="PRO_5045325680" evidence="13">
    <location>
        <begin position="27"/>
        <end position="903"/>
    </location>
</feature>
<keyword evidence="10 11" id="KW-0998">Cell outer membrane</keyword>
<evidence type="ECO:0000256" key="3">
    <source>
        <dbReference type="ARBA" id="ARBA00022452"/>
    </source>
</evidence>
<dbReference type="PANTHER" id="PTHR32552:SF81">
    <property type="entry name" value="TONB-DEPENDENT OUTER MEMBRANE RECEPTOR"/>
    <property type="match status" value="1"/>
</dbReference>
<dbReference type="InterPro" id="IPR039426">
    <property type="entry name" value="TonB-dep_rcpt-like"/>
</dbReference>
<proteinExistence type="inferred from homology"/>
<keyword evidence="2 11" id="KW-0813">Transport</keyword>
<keyword evidence="6" id="KW-0408">Iron</keyword>
<dbReference type="InterPro" id="IPR006311">
    <property type="entry name" value="TAT_signal"/>
</dbReference>
<evidence type="ECO:0000256" key="12">
    <source>
        <dbReference type="RuleBase" id="RU003357"/>
    </source>
</evidence>
<evidence type="ECO:0000259" key="14">
    <source>
        <dbReference type="Pfam" id="PF00593"/>
    </source>
</evidence>
<dbReference type="RefSeq" id="WP_233370773.1">
    <property type="nucleotide sequence ID" value="NZ_JAJTWU010000002.1"/>
</dbReference>
<keyword evidence="16" id="KW-0675">Receptor</keyword>
<feature type="domain" description="TonB-dependent receptor plug" evidence="15">
    <location>
        <begin position="56"/>
        <end position="163"/>
    </location>
</feature>
<evidence type="ECO:0000256" key="8">
    <source>
        <dbReference type="ARBA" id="ARBA00023077"/>
    </source>
</evidence>
<keyword evidence="3 11" id="KW-1134">Transmembrane beta strand</keyword>
<keyword evidence="17" id="KW-1185">Reference proteome</keyword>
<keyword evidence="7" id="KW-0406">Ion transport</keyword>
<evidence type="ECO:0000256" key="2">
    <source>
        <dbReference type="ARBA" id="ARBA00022448"/>
    </source>
</evidence>
<dbReference type="Proteomes" id="UP001200741">
    <property type="component" value="Unassembled WGS sequence"/>
</dbReference>
<name>A0ABS8XXH1_9BURK</name>
<keyword evidence="8 12" id="KW-0798">TonB box</keyword>
<dbReference type="InterPro" id="IPR012910">
    <property type="entry name" value="Plug_dom"/>
</dbReference>
<dbReference type="PANTHER" id="PTHR32552">
    <property type="entry name" value="FERRICHROME IRON RECEPTOR-RELATED"/>
    <property type="match status" value="1"/>
</dbReference>
<dbReference type="EMBL" id="JAJTWU010000002">
    <property type="protein sequence ID" value="MCE4553995.1"/>
    <property type="molecule type" value="Genomic_DNA"/>
</dbReference>
<gene>
    <name evidence="16" type="ORF">LXT13_05955</name>
</gene>
<evidence type="ECO:0000313" key="17">
    <source>
        <dbReference type="Proteomes" id="UP001200741"/>
    </source>
</evidence>
<dbReference type="PROSITE" id="PS52016">
    <property type="entry name" value="TONB_DEPENDENT_REC_3"/>
    <property type="match status" value="1"/>
</dbReference>
<keyword evidence="4" id="KW-0410">Iron transport</keyword>
<dbReference type="Gene3D" id="2.40.170.20">
    <property type="entry name" value="TonB-dependent receptor, beta-barrel domain"/>
    <property type="match status" value="2"/>
</dbReference>
<evidence type="ECO:0000259" key="15">
    <source>
        <dbReference type="Pfam" id="PF07715"/>
    </source>
</evidence>
<keyword evidence="13" id="KW-0732">Signal</keyword>
<protein>
    <submittedName>
        <fullName evidence="16">TonB-dependent receptor</fullName>
    </submittedName>
</protein>